<dbReference type="InterPro" id="IPR038081">
    <property type="entry name" value="CalX-like_sf"/>
</dbReference>
<keyword evidence="2" id="KW-0677">Repeat</keyword>
<keyword evidence="4" id="KW-0813">Transport</keyword>
<dbReference type="RefSeq" id="WP_197446271.1">
    <property type="nucleotide sequence ID" value="NZ_CP036426.1"/>
</dbReference>
<feature type="domain" description="Calx-beta" evidence="6">
    <location>
        <begin position="6"/>
        <end position="99"/>
    </location>
</feature>
<gene>
    <name evidence="7" type="ORF">ElP_44580</name>
</gene>
<dbReference type="AlphaFoldDB" id="A0A518H6R6"/>
<dbReference type="Pfam" id="PF03160">
    <property type="entry name" value="Calx-beta"/>
    <property type="match status" value="1"/>
</dbReference>
<keyword evidence="1" id="KW-0732">Signal</keyword>
<sequence length="367" mass="38287">MRVSRENLRRWTSNSAGSFIDRVGPSSLASFTVSLDSANASPITLNYITADGTAVAGSDFSAASGTLTFAPGVTTQTILVPILDDTAVEPDETFAVILSNPVVATIVDEQGLGSIADDDATSIQVAVISPDFVSKGSSVDVTITGAGFVAGASVTFENGPGPAPSASNVVGVDSTTITATIAAPNGGPKRDRVWDVRVTNPDGSSAMLARGFTVTAGRNLMAASTAGPGTDAEPFYRWQLRFALRSTRASWRDAGADLGRLGPLHIRVADLPGTTLGRADGTTITLDRDAAGHGWFFDFTPGDASDVSEGRMDLLTAIAHELGHALGHDHDHEDDVMGEVLDPGVRRLPDRDSLVPRPGRVDRFSSR</sequence>
<dbReference type="InterPro" id="IPR024079">
    <property type="entry name" value="MetalloPept_cat_dom_sf"/>
</dbReference>
<protein>
    <submittedName>
        <fullName evidence="7">Calx-beta domain protein</fullName>
    </submittedName>
</protein>
<proteinExistence type="predicted"/>
<dbReference type="Gene3D" id="2.60.40.2030">
    <property type="match status" value="1"/>
</dbReference>
<evidence type="ECO:0000256" key="5">
    <source>
        <dbReference type="SAM" id="MobiDB-lite"/>
    </source>
</evidence>
<dbReference type="InterPro" id="IPR014756">
    <property type="entry name" value="Ig_E-set"/>
</dbReference>
<evidence type="ECO:0000256" key="3">
    <source>
        <dbReference type="ARBA" id="ARBA00022837"/>
    </source>
</evidence>
<keyword evidence="4" id="KW-0406">Ion transport</keyword>
<dbReference type="InterPro" id="IPR013783">
    <property type="entry name" value="Ig-like_fold"/>
</dbReference>
<dbReference type="SMART" id="SM00237">
    <property type="entry name" value="Calx_beta"/>
    <property type="match status" value="1"/>
</dbReference>
<dbReference type="EMBL" id="CP036426">
    <property type="protein sequence ID" value="QDV36532.1"/>
    <property type="molecule type" value="Genomic_DNA"/>
</dbReference>
<dbReference type="GO" id="GO:0007154">
    <property type="term" value="P:cell communication"/>
    <property type="evidence" value="ECO:0007669"/>
    <property type="project" value="InterPro"/>
</dbReference>
<dbReference type="GO" id="GO:0008237">
    <property type="term" value="F:metallopeptidase activity"/>
    <property type="evidence" value="ECO:0007669"/>
    <property type="project" value="InterPro"/>
</dbReference>
<feature type="compositionally biased region" description="Basic and acidic residues" evidence="5">
    <location>
        <begin position="344"/>
        <end position="367"/>
    </location>
</feature>
<evidence type="ECO:0000256" key="1">
    <source>
        <dbReference type="ARBA" id="ARBA00022729"/>
    </source>
</evidence>
<dbReference type="PANTHER" id="PTHR11878">
    <property type="entry name" value="SODIUM/CALCIUM EXCHANGER"/>
    <property type="match status" value="1"/>
</dbReference>
<dbReference type="GO" id="GO:0030001">
    <property type="term" value="P:metal ion transport"/>
    <property type="evidence" value="ECO:0007669"/>
    <property type="project" value="TreeGrafter"/>
</dbReference>
<dbReference type="SUPFAM" id="SSF81296">
    <property type="entry name" value="E set domains"/>
    <property type="match status" value="1"/>
</dbReference>
<feature type="region of interest" description="Disordered" evidence="5">
    <location>
        <begin position="343"/>
        <end position="367"/>
    </location>
</feature>
<dbReference type="InterPro" id="IPR051171">
    <property type="entry name" value="CaCA"/>
</dbReference>
<dbReference type="KEGG" id="tpla:ElP_44580"/>
<dbReference type="InterPro" id="IPR003644">
    <property type="entry name" value="Calx_beta"/>
</dbReference>
<dbReference type="PANTHER" id="PTHR11878:SF65">
    <property type="entry name" value="NA_CA-EXCHANGE PROTEIN, ISOFORM G"/>
    <property type="match status" value="1"/>
</dbReference>
<dbReference type="Proteomes" id="UP000317835">
    <property type="component" value="Chromosome"/>
</dbReference>
<reference evidence="7 8" key="1">
    <citation type="submission" date="2019-02" db="EMBL/GenBank/DDBJ databases">
        <title>Deep-cultivation of Planctomycetes and their phenomic and genomic characterization uncovers novel biology.</title>
        <authorList>
            <person name="Wiegand S."/>
            <person name="Jogler M."/>
            <person name="Boedeker C."/>
            <person name="Pinto D."/>
            <person name="Vollmers J."/>
            <person name="Rivas-Marin E."/>
            <person name="Kohn T."/>
            <person name="Peeters S.H."/>
            <person name="Heuer A."/>
            <person name="Rast P."/>
            <person name="Oberbeckmann S."/>
            <person name="Bunk B."/>
            <person name="Jeske O."/>
            <person name="Meyerdierks A."/>
            <person name="Storesund J.E."/>
            <person name="Kallscheuer N."/>
            <person name="Luecker S."/>
            <person name="Lage O.M."/>
            <person name="Pohl T."/>
            <person name="Merkel B.J."/>
            <person name="Hornburger P."/>
            <person name="Mueller R.-W."/>
            <person name="Bruemmer F."/>
            <person name="Labrenz M."/>
            <person name="Spormann A.M."/>
            <person name="Op den Camp H."/>
            <person name="Overmann J."/>
            <person name="Amann R."/>
            <person name="Jetten M.S.M."/>
            <person name="Mascher T."/>
            <person name="Medema M.H."/>
            <person name="Devos D.P."/>
            <person name="Kaster A.-K."/>
            <person name="Ovreas L."/>
            <person name="Rohde M."/>
            <person name="Galperin M.Y."/>
            <person name="Jogler C."/>
        </authorList>
    </citation>
    <scope>NUCLEOTIDE SEQUENCE [LARGE SCALE GENOMIC DNA]</scope>
    <source>
        <strain evidence="7 8">ElP</strain>
    </source>
</reference>
<evidence type="ECO:0000313" key="7">
    <source>
        <dbReference type="EMBL" id="QDV36532.1"/>
    </source>
</evidence>
<keyword evidence="8" id="KW-1185">Reference proteome</keyword>
<evidence type="ECO:0000259" key="6">
    <source>
        <dbReference type="SMART" id="SM00237"/>
    </source>
</evidence>
<evidence type="ECO:0000313" key="8">
    <source>
        <dbReference type="Proteomes" id="UP000317835"/>
    </source>
</evidence>
<dbReference type="Gene3D" id="3.40.390.10">
    <property type="entry name" value="Collagenase (Catalytic Domain)"/>
    <property type="match status" value="1"/>
</dbReference>
<evidence type="ECO:0000256" key="2">
    <source>
        <dbReference type="ARBA" id="ARBA00022737"/>
    </source>
</evidence>
<accession>A0A518H6R6</accession>
<dbReference type="SUPFAM" id="SSF141072">
    <property type="entry name" value="CalX-like"/>
    <property type="match status" value="1"/>
</dbReference>
<dbReference type="GO" id="GO:0016020">
    <property type="term" value="C:membrane"/>
    <property type="evidence" value="ECO:0007669"/>
    <property type="project" value="InterPro"/>
</dbReference>
<dbReference type="SUPFAM" id="SSF55486">
    <property type="entry name" value="Metalloproteases ('zincins'), catalytic domain"/>
    <property type="match status" value="1"/>
</dbReference>
<dbReference type="Gene3D" id="2.60.40.10">
    <property type="entry name" value="Immunoglobulins"/>
    <property type="match status" value="1"/>
</dbReference>
<organism evidence="7 8">
    <name type="scientific">Tautonia plasticadhaerens</name>
    <dbReference type="NCBI Taxonomy" id="2527974"/>
    <lineage>
        <taxon>Bacteria</taxon>
        <taxon>Pseudomonadati</taxon>
        <taxon>Planctomycetota</taxon>
        <taxon>Planctomycetia</taxon>
        <taxon>Isosphaerales</taxon>
        <taxon>Isosphaeraceae</taxon>
        <taxon>Tautonia</taxon>
    </lineage>
</organism>
<name>A0A518H6R6_9BACT</name>
<evidence type="ECO:0000256" key="4">
    <source>
        <dbReference type="ARBA" id="ARBA00023065"/>
    </source>
</evidence>
<keyword evidence="3" id="KW-0106">Calcium</keyword>